<dbReference type="RefSeq" id="XP_056792607.1">
    <property type="nucleotide sequence ID" value="XM_056932648.1"/>
</dbReference>
<protein>
    <submittedName>
        <fullName evidence="1">Uncharacterized protein</fullName>
    </submittedName>
</protein>
<comment type="caution">
    <text evidence="1">The sequence shown here is derived from an EMBL/GenBank/DDBJ whole genome shotgun (WGS) entry which is preliminary data.</text>
</comment>
<reference evidence="1" key="1">
    <citation type="submission" date="2022-12" db="EMBL/GenBank/DDBJ databases">
        <authorList>
            <person name="Petersen C."/>
        </authorList>
    </citation>
    <scope>NUCLEOTIDE SEQUENCE</scope>
    <source>
        <strain evidence="1">IBT 30728</strain>
    </source>
</reference>
<name>A0A9W9XGJ5_9EURO</name>
<dbReference type="EMBL" id="JAPWDQ010000003">
    <property type="protein sequence ID" value="KAJ5491478.1"/>
    <property type="molecule type" value="Genomic_DNA"/>
</dbReference>
<keyword evidence="2" id="KW-1185">Reference proteome</keyword>
<dbReference type="GeneID" id="81622897"/>
<evidence type="ECO:0000313" key="1">
    <source>
        <dbReference type="EMBL" id="KAJ5491478.1"/>
    </source>
</evidence>
<dbReference type="Proteomes" id="UP001148312">
    <property type="component" value="Unassembled WGS sequence"/>
</dbReference>
<organism evidence="1 2">
    <name type="scientific">Penicillium diatomitis</name>
    <dbReference type="NCBI Taxonomy" id="2819901"/>
    <lineage>
        <taxon>Eukaryota</taxon>
        <taxon>Fungi</taxon>
        <taxon>Dikarya</taxon>
        <taxon>Ascomycota</taxon>
        <taxon>Pezizomycotina</taxon>
        <taxon>Eurotiomycetes</taxon>
        <taxon>Eurotiomycetidae</taxon>
        <taxon>Eurotiales</taxon>
        <taxon>Aspergillaceae</taxon>
        <taxon>Penicillium</taxon>
    </lineage>
</organism>
<evidence type="ECO:0000313" key="2">
    <source>
        <dbReference type="Proteomes" id="UP001148312"/>
    </source>
</evidence>
<proteinExistence type="predicted"/>
<accession>A0A9W9XGJ5</accession>
<sequence>MQVGLPSWIANRWARAQAQAQSGETEIVRVPEPSITVHSWTGRTGSMDVRELATAGFQRPARTGLTHTAVAVVTKPGGS</sequence>
<reference evidence="1" key="2">
    <citation type="journal article" date="2023" name="IMA Fungus">
        <title>Comparative genomic study of the Penicillium genus elucidates a diverse pangenome and 15 lateral gene transfer events.</title>
        <authorList>
            <person name="Petersen C."/>
            <person name="Sorensen T."/>
            <person name="Nielsen M.R."/>
            <person name="Sondergaard T.E."/>
            <person name="Sorensen J.L."/>
            <person name="Fitzpatrick D.A."/>
            <person name="Frisvad J.C."/>
            <person name="Nielsen K.L."/>
        </authorList>
    </citation>
    <scope>NUCLEOTIDE SEQUENCE</scope>
    <source>
        <strain evidence="1">IBT 30728</strain>
    </source>
</reference>
<gene>
    <name evidence="1" type="ORF">N7539_003045</name>
</gene>
<dbReference type="AlphaFoldDB" id="A0A9W9XGJ5"/>